<organism evidence="1 2">
    <name type="scientific">Rodentibacter pneumotropicus</name>
    <dbReference type="NCBI Taxonomy" id="758"/>
    <lineage>
        <taxon>Bacteria</taxon>
        <taxon>Pseudomonadati</taxon>
        <taxon>Pseudomonadota</taxon>
        <taxon>Gammaproteobacteria</taxon>
        <taxon>Pasteurellales</taxon>
        <taxon>Pasteurellaceae</taxon>
        <taxon>Rodentibacter</taxon>
    </lineage>
</organism>
<dbReference type="AlphaFoldDB" id="A0A3S4U0Q7"/>
<evidence type="ECO:0000313" key="2">
    <source>
        <dbReference type="Proteomes" id="UP000278733"/>
    </source>
</evidence>
<gene>
    <name evidence="1" type="ORF">NCTC8284_02291</name>
</gene>
<dbReference type="Proteomes" id="UP000278733">
    <property type="component" value="Chromosome"/>
</dbReference>
<accession>A0A3S4U0Q7</accession>
<dbReference type="EMBL" id="LR134405">
    <property type="protein sequence ID" value="VEH67105.1"/>
    <property type="molecule type" value="Genomic_DNA"/>
</dbReference>
<sequence length="118" mass="14249">MSQSSLEEHFLELATYTRNEIERLQQEKELTDELLIELVSLLTTHHAFPLSELEKIFQKRLAHLQENTHHNEFAYYNAMRLIHRLRMAVACELVDKQTHLLKHRDKTFQDFEKFRTKD</sequence>
<evidence type="ECO:0000313" key="1">
    <source>
        <dbReference type="EMBL" id="VEH67105.1"/>
    </source>
</evidence>
<reference evidence="1 2" key="1">
    <citation type="submission" date="2018-12" db="EMBL/GenBank/DDBJ databases">
        <authorList>
            <consortium name="Pathogen Informatics"/>
        </authorList>
    </citation>
    <scope>NUCLEOTIDE SEQUENCE [LARGE SCALE GENOMIC DNA]</scope>
    <source>
        <strain evidence="1 2">NCTC8284</strain>
    </source>
</reference>
<protein>
    <submittedName>
        <fullName evidence="1">Uncharacterized protein</fullName>
    </submittedName>
</protein>
<name>A0A3S4U0Q7_9PAST</name>
<dbReference type="KEGG" id="rpne:NCTC8284_02291"/>
<proteinExistence type="predicted"/>